<accession>A0AAE1F9K4</accession>
<keyword evidence="6 9" id="KW-0333">Golgi apparatus</keyword>
<keyword evidence="4" id="KW-0812">Transmembrane</keyword>
<reference evidence="11" key="1">
    <citation type="submission" date="2023-10" db="EMBL/GenBank/DDBJ databases">
        <title>Genome assemblies of two species of porcelain crab, Petrolisthes cinctipes and Petrolisthes manimaculis (Anomura: Porcellanidae).</title>
        <authorList>
            <person name="Angst P."/>
        </authorList>
    </citation>
    <scope>NUCLEOTIDE SEQUENCE</scope>
    <source>
        <strain evidence="11">PB745_01</strain>
        <tissue evidence="11">Gill</tissue>
    </source>
</reference>
<evidence type="ECO:0000256" key="2">
    <source>
        <dbReference type="ARBA" id="ARBA00006339"/>
    </source>
</evidence>
<dbReference type="AlphaFoldDB" id="A0AAE1F9K4"/>
<evidence type="ECO:0000256" key="3">
    <source>
        <dbReference type="ARBA" id="ARBA00022679"/>
    </source>
</evidence>
<dbReference type="GO" id="GO:0008146">
    <property type="term" value="F:sulfotransferase activity"/>
    <property type="evidence" value="ECO:0007669"/>
    <property type="project" value="InterPro"/>
</dbReference>
<proteinExistence type="inferred from homology"/>
<comment type="caution">
    <text evidence="11">The sequence shown here is derived from an EMBL/GenBank/DDBJ whole genome shotgun (WGS) entry which is preliminary data.</text>
</comment>
<dbReference type="EC" id="2.8.2.-" evidence="9"/>
<keyword evidence="9" id="KW-0119">Carbohydrate metabolism</keyword>
<dbReference type="PANTHER" id="PTHR12137">
    <property type="entry name" value="CARBOHYDRATE SULFOTRANSFERASE"/>
    <property type="match status" value="1"/>
</dbReference>
<evidence type="ECO:0000256" key="6">
    <source>
        <dbReference type="ARBA" id="ARBA00023034"/>
    </source>
</evidence>
<name>A0AAE1F9K4_PETCI</name>
<dbReference type="InterPro" id="IPR018011">
    <property type="entry name" value="Carb_sulfotrans_8-10"/>
</dbReference>
<keyword evidence="5" id="KW-1133">Transmembrane helix</keyword>
<keyword evidence="3 9" id="KW-0808">Transferase</keyword>
<evidence type="ECO:0000256" key="8">
    <source>
        <dbReference type="ARBA" id="ARBA00023180"/>
    </source>
</evidence>
<dbReference type="PANTHER" id="PTHR12137:SF54">
    <property type="entry name" value="CARBOHYDRATE SULFOTRANSFERASE"/>
    <property type="match status" value="1"/>
</dbReference>
<evidence type="ECO:0000256" key="10">
    <source>
        <dbReference type="SAM" id="MobiDB-lite"/>
    </source>
</evidence>
<dbReference type="Proteomes" id="UP001286313">
    <property type="component" value="Unassembled WGS sequence"/>
</dbReference>
<protein>
    <recommendedName>
        <fullName evidence="9">Carbohydrate sulfotransferase</fullName>
        <ecNumber evidence="9">2.8.2.-</ecNumber>
    </recommendedName>
</protein>
<gene>
    <name evidence="11" type="ORF">Pcinc_024903</name>
</gene>
<sequence>MREQRLFRILTCRNVTTFLLVAVVGSWICRLLLENDRRITLVHIPTSITGYRSPIYKTVHNISKKVQNEDVTFPRPTANNDRDNNPSNSERGGKDDNIFVRFTTFANISDSNIIRDKQVEDIAFPRPETNIVNTENKIKKPTVESTTPAMNTTGDLGDWKNVMLKRKKRVTQICEENYLTLKRFHIDNLFTIDTKHHLAYCRNAKAGTTTTLGYMLKLAGVNITGKSPHWIHSKANKLFPRPNIKTVMRELNGQAVSFLIARHPFTRLVSAYQDKILSAGYQNVKKNIAKKYHKGETDTSLPSKRLSEEKSITLVHNQESIVRNITTNLNSNEPLSAENMTSFQFDSNTTIQNMKPGGFNQPTFREFALYVADIILKCSSKMPGATGTCMRQINVHWRPLHERCAPCDIKYKVYAKMETFEQDIQYLKEGTASSAALHVGQIEKAVTVFAIGNVMTAAISKLTDGCVQLSLVAGTEGWVSDGSNCWWCWSNIALGPVNVSLVPETGNVIKL</sequence>
<evidence type="ECO:0000313" key="11">
    <source>
        <dbReference type="EMBL" id="KAK3869817.1"/>
    </source>
</evidence>
<evidence type="ECO:0000256" key="7">
    <source>
        <dbReference type="ARBA" id="ARBA00023136"/>
    </source>
</evidence>
<evidence type="ECO:0000256" key="9">
    <source>
        <dbReference type="RuleBase" id="RU364020"/>
    </source>
</evidence>
<evidence type="ECO:0000256" key="5">
    <source>
        <dbReference type="ARBA" id="ARBA00022989"/>
    </source>
</evidence>
<dbReference type="GO" id="GO:0016051">
    <property type="term" value="P:carbohydrate biosynthetic process"/>
    <property type="evidence" value="ECO:0007669"/>
    <property type="project" value="InterPro"/>
</dbReference>
<dbReference type="InterPro" id="IPR005331">
    <property type="entry name" value="Sulfotransferase"/>
</dbReference>
<dbReference type="GO" id="GO:0000139">
    <property type="term" value="C:Golgi membrane"/>
    <property type="evidence" value="ECO:0007669"/>
    <property type="project" value="UniProtKB-SubCell"/>
</dbReference>
<comment type="similarity">
    <text evidence="2 9">Belongs to the sulfotransferase 2 family.</text>
</comment>
<keyword evidence="8 9" id="KW-0325">Glycoprotein</keyword>
<evidence type="ECO:0000313" key="12">
    <source>
        <dbReference type="Proteomes" id="UP001286313"/>
    </source>
</evidence>
<organism evidence="11 12">
    <name type="scientific">Petrolisthes cinctipes</name>
    <name type="common">Flat porcelain crab</name>
    <dbReference type="NCBI Taxonomy" id="88211"/>
    <lineage>
        <taxon>Eukaryota</taxon>
        <taxon>Metazoa</taxon>
        <taxon>Ecdysozoa</taxon>
        <taxon>Arthropoda</taxon>
        <taxon>Crustacea</taxon>
        <taxon>Multicrustacea</taxon>
        <taxon>Malacostraca</taxon>
        <taxon>Eumalacostraca</taxon>
        <taxon>Eucarida</taxon>
        <taxon>Decapoda</taxon>
        <taxon>Pleocyemata</taxon>
        <taxon>Anomura</taxon>
        <taxon>Galatheoidea</taxon>
        <taxon>Porcellanidae</taxon>
        <taxon>Petrolisthes</taxon>
    </lineage>
</organism>
<feature type="region of interest" description="Disordered" evidence="10">
    <location>
        <begin position="68"/>
        <end position="95"/>
    </location>
</feature>
<evidence type="ECO:0000256" key="1">
    <source>
        <dbReference type="ARBA" id="ARBA00004323"/>
    </source>
</evidence>
<dbReference type="Pfam" id="PF03567">
    <property type="entry name" value="Sulfotransfer_2"/>
    <property type="match status" value="1"/>
</dbReference>
<evidence type="ECO:0000256" key="4">
    <source>
        <dbReference type="ARBA" id="ARBA00022692"/>
    </source>
</evidence>
<comment type="subcellular location">
    <subcellularLocation>
        <location evidence="1 9">Golgi apparatus membrane</location>
        <topology evidence="1 9">Single-pass type II membrane protein</topology>
    </subcellularLocation>
</comment>
<keyword evidence="9" id="KW-0735">Signal-anchor</keyword>
<dbReference type="EMBL" id="JAWQEG010002771">
    <property type="protein sequence ID" value="KAK3869817.1"/>
    <property type="molecule type" value="Genomic_DNA"/>
</dbReference>
<keyword evidence="12" id="KW-1185">Reference proteome</keyword>
<keyword evidence="7" id="KW-0472">Membrane</keyword>